<reference evidence="2 3" key="1">
    <citation type="submission" date="2020-08" db="EMBL/GenBank/DDBJ databases">
        <title>Sequencing the genomes of 1000 actinobacteria strains.</title>
        <authorList>
            <person name="Klenk H.-P."/>
        </authorList>
    </citation>
    <scope>NUCLEOTIDE SEQUENCE [LARGE SCALE GENOMIC DNA]</scope>
    <source>
        <strain evidence="2 3">DSM 28967</strain>
    </source>
</reference>
<evidence type="ECO:0000313" key="2">
    <source>
        <dbReference type="EMBL" id="MBB5836733.1"/>
    </source>
</evidence>
<proteinExistence type="predicted"/>
<sequence>MGKDVDWPGRGPTWLGVPALVVAVVGGLGLAEISHRQGFSRDLLTNGTETVASSVQVDVRRGGISNPEVVFRTTDGREIRTALADAHVNGDEGMADGQQTPRPGTRYAAPLTIVYRPSDPSVALALVDAGEWVADQHTARRGKWMMTGGLAVTLIALAGLSRGARRRGLAWWQWYTAAPPTGAD</sequence>
<organism evidence="2 3">
    <name type="scientific">Kribbella italica</name>
    <dbReference type="NCBI Taxonomy" id="1540520"/>
    <lineage>
        <taxon>Bacteria</taxon>
        <taxon>Bacillati</taxon>
        <taxon>Actinomycetota</taxon>
        <taxon>Actinomycetes</taxon>
        <taxon>Propionibacteriales</taxon>
        <taxon>Kribbellaceae</taxon>
        <taxon>Kribbella</taxon>
    </lineage>
</organism>
<evidence type="ECO:0008006" key="4">
    <source>
        <dbReference type="Google" id="ProtNLM"/>
    </source>
</evidence>
<keyword evidence="1" id="KW-0472">Membrane</keyword>
<keyword evidence="1" id="KW-0812">Transmembrane</keyword>
<gene>
    <name evidence="2" type="ORF">HDA39_003467</name>
</gene>
<comment type="caution">
    <text evidence="2">The sequence shown here is derived from an EMBL/GenBank/DDBJ whole genome shotgun (WGS) entry which is preliminary data.</text>
</comment>
<accession>A0A7W9MV91</accession>
<dbReference type="Proteomes" id="UP000549971">
    <property type="component" value="Unassembled WGS sequence"/>
</dbReference>
<keyword evidence="3" id="KW-1185">Reference proteome</keyword>
<dbReference type="EMBL" id="JACHMY010000001">
    <property type="protein sequence ID" value="MBB5836733.1"/>
    <property type="molecule type" value="Genomic_DNA"/>
</dbReference>
<dbReference type="RefSeq" id="WP_184796213.1">
    <property type="nucleotide sequence ID" value="NZ_JACHMY010000001.1"/>
</dbReference>
<dbReference type="AlphaFoldDB" id="A0A7W9MV91"/>
<name>A0A7W9MV91_9ACTN</name>
<evidence type="ECO:0000256" key="1">
    <source>
        <dbReference type="SAM" id="Phobius"/>
    </source>
</evidence>
<protein>
    <recommendedName>
        <fullName evidence="4">DUF3592 domain-containing protein</fullName>
    </recommendedName>
</protein>
<evidence type="ECO:0000313" key="3">
    <source>
        <dbReference type="Proteomes" id="UP000549971"/>
    </source>
</evidence>
<keyword evidence="1" id="KW-1133">Transmembrane helix</keyword>
<feature type="transmembrane region" description="Helical" evidence="1">
    <location>
        <begin position="144"/>
        <end position="164"/>
    </location>
</feature>
<feature type="transmembrane region" description="Helical" evidence="1">
    <location>
        <begin position="12"/>
        <end position="31"/>
    </location>
</feature>